<dbReference type="PANTHER" id="PTHR44757">
    <property type="entry name" value="DIGUANYLATE CYCLASE DGCP"/>
    <property type="match status" value="1"/>
</dbReference>
<dbReference type="AlphaFoldDB" id="A0A859FF69"/>
<dbReference type="Gene3D" id="3.30.70.270">
    <property type="match status" value="1"/>
</dbReference>
<dbReference type="FunFam" id="3.20.20.450:FF:000001">
    <property type="entry name" value="Cyclic di-GMP phosphodiesterase yahA"/>
    <property type="match status" value="1"/>
</dbReference>
<dbReference type="InterPro" id="IPR001633">
    <property type="entry name" value="EAL_dom"/>
</dbReference>
<organism evidence="3 4">
    <name type="scientific">Paenalkalicoccus suaedae</name>
    <dbReference type="NCBI Taxonomy" id="2592382"/>
    <lineage>
        <taxon>Bacteria</taxon>
        <taxon>Bacillati</taxon>
        <taxon>Bacillota</taxon>
        <taxon>Bacilli</taxon>
        <taxon>Bacillales</taxon>
        <taxon>Bacillaceae</taxon>
        <taxon>Paenalkalicoccus</taxon>
    </lineage>
</organism>
<feature type="domain" description="EAL" evidence="1">
    <location>
        <begin position="314"/>
        <end position="567"/>
    </location>
</feature>
<dbReference type="InterPro" id="IPR000160">
    <property type="entry name" value="GGDEF_dom"/>
</dbReference>
<dbReference type="EMBL" id="CP041372">
    <property type="protein sequence ID" value="QKS71819.1"/>
    <property type="molecule type" value="Genomic_DNA"/>
</dbReference>
<dbReference type="Gene3D" id="3.20.20.450">
    <property type="entry name" value="EAL domain"/>
    <property type="match status" value="1"/>
</dbReference>
<dbReference type="Proteomes" id="UP000318138">
    <property type="component" value="Chromosome"/>
</dbReference>
<protein>
    <submittedName>
        <fullName evidence="3">EAL domain-containing protein</fullName>
    </submittedName>
</protein>
<dbReference type="SUPFAM" id="SSF141868">
    <property type="entry name" value="EAL domain-like"/>
    <property type="match status" value="1"/>
</dbReference>
<dbReference type="CDD" id="cd01949">
    <property type="entry name" value="GGDEF"/>
    <property type="match status" value="1"/>
</dbReference>
<dbReference type="SMART" id="SM00267">
    <property type="entry name" value="GGDEF"/>
    <property type="match status" value="1"/>
</dbReference>
<dbReference type="RefSeq" id="WP_176009805.1">
    <property type="nucleotide sequence ID" value="NZ_CP041372.2"/>
</dbReference>
<dbReference type="InterPro" id="IPR035919">
    <property type="entry name" value="EAL_sf"/>
</dbReference>
<accession>A0A859FF69</accession>
<keyword evidence="4" id="KW-1185">Reference proteome</keyword>
<dbReference type="NCBIfam" id="TIGR00254">
    <property type="entry name" value="GGDEF"/>
    <property type="match status" value="1"/>
</dbReference>
<evidence type="ECO:0000259" key="2">
    <source>
        <dbReference type="PROSITE" id="PS50887"/>
    </source>
</evidence>
<dbReference type="InterPro" id="IPR043128">
    <property type="entry name" value="Rev_trsase/Diguanyl_cyclase"/>
</dbReference>
<evidence type="ECO:0000313" key="4">
    <source>
        <dbReference type="Proteomes" id="UP000318138"/>
    </source>
</evidence>
<dbReference type="PANTHER" id="PTHR44757:SF2">
    <property type="entry name" value="BIOFILM ARCHITECTURE MAINTENANCE PROTEIN MBAA"/>
    <property type="match status" value="1"/>
</dbReference>
<name>A0A859FF69_9BACI</name>
<evidence type="ECO:0000313" key="3">
    <source>
        <dbReference type="EMBL" id="QKS71819.1"/>
    </source>
</evidence>
<dbReference type="InterPro" id="IPR052155">
    <property type="entry name" value="Biofilm_reg_signaling"/>
</dbReference>
<dbReference type="SUPFAM" id="SSF55073">
    <property type="entry name" value="Nucleotide cyclase"/>
    <property type="match status" value="1"/>
</dbReference>
<dbReference type="PROSITE" id="PS50887">
    <property type="entry name" value="GGDEF"/>
    <property type="match status" value="1"/>
</dbReference>
<proteinExistence type="predicted"/>
<dbReference type="InterPro" id="IPR029787">
    <property type="entry name" value="Nucleotide_cyclase"/>
</dbReference>
<dbReference type="PROSITE" id="PS50883">
    <property type="entry name" value="EAL"/>
    <property type="match status" value="1"/>
</dbReference>
<gene>
    <name evidence="3" type="ORF">FLK61_34690</name>
</gene>
<dbReference type="KEGG" id="psua:FLK61_34690"/>
<dbReference type="Pfam" id="PF00563">
    <property type="entry name" value="EAL"/>
    <property type="match status" value="1"/>
</dbReference>
<dbReference type="CDD" id="cd01948">
    <property type="entry name" value="EAL"/>
    <property type="match status" value="1"/>
</dbReference>
<reference evidence="4" key="1">
    <citation type="submission" date="2019-07" db="EMBL/GenBank/DDBJ databases">
        <title>Bacillus alkalisoli sp. nov. isolated from saline soil.</title>
        <authorList>
            <person name="Sun J.-Q."/>
            <person name="Xu L."/>
        </authorList>
    </citation>
    <scope>NUCLEOTIDE SEQUENCE [LARGE SCALE GENOMIC DNA]</scope>
    <source>
        <strain evidence="4">M4U3P1</strain>
    </source>
</reference>
<dbReference type="SMART" id="SM00052">
    <property type="entry name" value="EAL"/>
    <property type="match status" value="1"/>
</dbReference>
<dbReference type="Pfam" id="PF00990">
    <property type="entry name" value="GGDEF"/>
    <property type="match status" value="1"/>
</dbReference>
<evidence type="ECO:0000259" key="1">
    <source>
        <dbReference type="PROSITE" id="PS50883"/>
    </source>
</evidence>
<feature type="domain" description="GGDEF" evidence="2">
    <location>
        <begin position="172"/>
        <end position="305"/>
    </location>
</feature>
<sequence length="573" mass="66176">MNRKNTSLEEWLIDQVHNEEISTLYTFLTMLESISSILVINQLDEIVFCSESYATKMQAKPSDLVDYSYMNLLSDDMSMEQIDQVEHFINDNSSEMALAIHSFNSNQITFETKVFPLQLKDISYRIITHHDVSGLMKAQETIEELVKVDVLTGLRNRLQLEHDIESLIKNDNPFAVMYIDLDRFKYYNDTLGHYTGDKLILEISRELQKFENAFTDVYRYGGDEFIILLQKIKLDGAARRLTDRLLSRFKSMFVIAEQELFVTASIGISVFPTHSDTKEMLIQQAEQAMQFAKEQGKNGAQQFKSGLRTKYDEKLKIEKRLRRAVRKKLFTLVYQPQLDLIKQRVIGVEALLRWEDEELGHVSPLTFIPIAEETGLIIHLGDWVLEEACLQAKKWSEEGLELRMGVNISPQQFQRPDFVNKVKQTISKVGLAPRLLDLEITENDLLYNRSECIRTLHRLKEEGICISIDDFGTGYSSLSYLRQFPVDTLKIDKSFIKEVIINKKDQAIVTSIIQLAHNMKMKVVAEGVENIDTLPFLTERHCDEMQGYLYSKPLVAERVKAYLEAKNPQLLLA</sequence>